<protein>
    <recommendedName>
        <fullName evidence="3">F-box domain-containing protein</fullName>
    </recommendedName>
</protein>
<sequence>MLITTIFLHPGLRSLQLRLGTNGTPKPYFHPVLQFQSPISLYSMRLVQIDNESVLESLSTAILHTRSLRELTIWADADSNLALDILFRGWEDHATLELNILELRGFTSLGQFPNFLWEKIPPTKLRELILEVGSHFDVTECLGFWKAATKAGLRPTVLSTNLGAGGLKEFVDTFSGLEVFNILPSASSRPLEPLAPLIKCLQGQHSATIKVFAIRSQNSIENYTLGPDQVTQLVRGFPEVKEFQFEVANVSEVR</sequence>
<reference evidence="2" key="1">
    <citation type="submission" date="2020-06" db="EMBL/GenBank/DDBJ databases">
        <title>A chromosome-scale genome assembly of Talaromyces rugulosus W13939.</title>
        <authorList>
            <person name="Wang B."/>
            <person name="Guo L."/>
            <person name="Ye K."/>
            <person name="Wang L."/>
        </authorList>
    </citation>
    <scope>NUCLEOTIDE SEQUENCE [LARGE SCALE GENOMIC DNA]</scope>
    <source>
        <strain evidence="2">W13939</strain>
    </source>
</reference>
<gene>
    <name evidence="1" type="ORF">TRUGW13939_09279</name>
</gene>
<dbReference type="AlphaFoldDB" id="A0A7H8RC75"/>
<evidence type="ECO:0000313" key="1">
    <source>
        <dbReference type="EMBL" id="QKX62123.1"/>
    </source>
</evidence>
<dbReference type="OrthoDB" id="4461187at2759"/>
<dbReference type="EMBL" id="CP055902">
    <property type="protein sequence ID" value="QKX62123.1"/>
    <property type="molecule type" value="Genomic_DNA"/>
</dbReference>
<dbReference type="KEGG" id="trg:TRUGW13939_09279"/>
<keyword evidence="2" id="KW-1185">Reference proteome</keyword>
<dbReference type="Proteomes" id="UP000509510">
    <property type="component" value="Chromosome V"/>
</dbReference>
<dbReference type="RefSeq" id="XP_035348297.1">
    <property type="nucleotide sequence ID" value="XM_035492404.1"/>
</dbReference>
<evidence type="ECO:0000313" key="2">
    <source>
        <dbReference type="Proteomes" id="UP000509510"/>
    </source>
</evidence>
<organism evidence="1 2">
    <name type="scientific">Talaromyces rugulosus</name>
    <name type="common">Penicillium rugulosum</name>
    <dbReference type="NCBI Taxonomy" id="121627"/>
    <lineage>
        <taxon>Eukaryota</taxon>
        <taxon>Fungi</taxon>
        <taxon>Dikarya</taxon>
        <taxon>Ascomycota</taxon>
        <taxon>Pezizomycotina</taxon>
        <taxon>Eurotiomycetes</taxon>
        <taxon>Eurotiomycetidae</taxon>
        <taxon>Eurotiales</taxon>
        <taxon>Trichocomaceae</taxon>
        <taxon>Talaromyces</taxon>
        <taxon>Talaromyces sect. Islandici</taxon>
    </lineage>
</organism>
<evidence type="ECO:0008006" key="3">
    <source>
        <dbReference type="Google" id="ProtNLM"/>
    </source>
</evidence>
<name>A0A7H8RC75_TALRU</name>
<accession>A0A7H8RC75</accession>
<dbReference type="GeneID" id="55996763"/>
<proteinExistence type="predicted"/>